<dbReference type="RefSeq" id="WP_150444010.1">
    <property type="nucleotide sequence ID" value="NZ_VYQE01000001.1"/>
</dbReference>
<protein>
    <submittedName>
        <fullName evidence="2">Uncharacterized protein</fullName>
    </submittedName>
</protein>
<organism evidence="2 3">
    <name type="scientific">Histidinibacterium aquaticum</name>
    <dbReference type="NCBI Taxonomy" id="2613962"/>
    <lineage>
        <taxon>Bacteria</taxon>
        <taxon>Pseudomonadati</taxon>
        <taxon>Pseudomonadota</taxon>
        <taxon>Alphaproteobacteria</taxon>
        <taxon>Rhodobacterales</taxon>
        <taxon>Paracoccaceae</taxon>
        <taxon>Histidinibacterium</taxon>
    </lineage>
</organism>
<proteinExistence type="predicted"/>
<keyword evidence="1" id="KW-1133">Transmembrane helix</keyword>
<dbReference type="AlphaFoldDB" id="A0A5J5GSJ0"/>
<comment type="caution">
    <text evidence="2">The sequence shown here is derived from an EMBL/GenBank/DDBJ whole genome shotgun (WGS) entry which is preliminary data.</text>
</comment>
<accession>A0A5J5GSJ0</accession>
<gene>
    <name evidence="2" type="ORF">F3S47_04570</name>
</gene>
<keyword evidence="1" id="KW-0812">Transmembrane</keyword>
<reference evidence="2 3" key="1">
    <citation type="submission" date="2019-09" db="EMBL/GenBank/DDBJ databases">
        <authorList>
            <person name="Park J.-S."/>
            <person name="Choi H.-J."/>
        </authorList>
    </citation>
    <scope>NUCLEOTIDE SEQUENCE [LARGE SCALE GENOMIC DNA]</scope>
    <source>
        <strain evidence="2 3">176SS1-4</strain>
    </source>
</reference>
<sequence>MDNDLLVVIGVILFALSLPALLNAVTHGIPPRGALLALVVGGAMTGVGIVQHPGSYQLSDVPESFARVYARYID</sequence>
<evidence type="ECO:0000313" key="3">
    <source>
        <dbReference type="Proteomes" id="UP000326554"/>
    </source>
</evidence>
<evidence type="ECO:0000256" key="1">
    <source>
        <dbReference type="SAM" id="Phobius"/>
    </source>
</evidence>
<feature type="transmembrane region" description="Helical" evidence="1">
    <location>
        <begin position="34"/>
        <end position="50"/>
    </location>
</feature>
<name>A0A5J5GSJ0_9RHOB</name>
<keyword evidence="3" id="KW-1185">Reference proteome</keyword>
<evidence type="ECO:0000313" key="2">
    <source>
        <dbReference type="EMBL" id="KAA9010524.1"/>
    </source>
</evidence>
<dbReference type="Proteomes" id="UP000326554">
    <property type="component" value="Unassembled WGS sequence"/>
</dbReference>
<dbReference type="EMBL" id="VYQE01000001">
    <property type="protein sequence ID" value="KAA9010524.1"/>
    <property type="molecule type" value="Genomic_DNA"/>
</dbReference>
<keyword evidence="1" id="KW-0472">Membrane</keyword>